<feature type="active site" evidence="4">
    <location>
        <position position="25"/>
    </location>
</feature>
<dbReference type="Pfam" id="PF01339">
    <property type="entry name" value="CheB_methylest"/>
    <property type="match status" value="1"/>
</dbReference>
<dbReference type="EC" id="3.1.1.61" evidence="2"/>
<evidence type="ECO:0000313" key="6">
    <source>
        <dbReference type="EMBL" id="CAB3709453.1"/>
    </source>
</evidence>
<dbReference type="GO" id="GO:0005737">
    <property type="term" value="C:cytoplasm"/>
    <property type="evidence" value="ECO:0007669"/>
    <property type="project" value="InterPro"/>
</dbReference>
<dbReference type="InterPro" id="IPR000673">
    <property type="entry name" value="Sig_transdc_resp-reg_Me-estase"/>
</dbReference>
<evidence type="ECO:0000313" key="7">
    <source>
        <dbReference type="Proteomes" id="UP000494269"/>
    </source>
</evidence>
<dbReference type="Gene3D" id="3.40.50.180">
    <property type="entry name" value="Methylesterase CheB, C-terminal domain"/>
    <property type="match status" value="1"/>
</dbReference>
<keyword evidence="7" id="KW-1185">Reference proteome</keyword>
<dbReference type="InterPro" id="IPR035909">
    <property type="entry name" value="CheB_C"/>
</dbReference>
<dbReference type="EMBL" id="CADIJQ010000004">
    <property type="protein sequence ID" value="CAB3709453.1"/>
    <property type="molecule type" value="Genomic_DNA"/>
</dbReference>
<name>A0A6S7A3G1_9BURK</name>
<dbReference type="AlphaFoldDB" id="A0A6S7A3G1"/>
<comment type="catalytic activity">
    <reaction evidence="3">
        <text>[protein]-L-glutamate 5-O-methyl ester + H2O = L-glutamyl-[protein] + methanol + H(+)</text>
        <dbReference type="Rhea" id="RHEA:23236"/>
        <dbReference type="Rhea" id="RHEA-COMP:10208"/>
        <dbReference type="Rhea" id="RHEA-COMP:10311"/>
        <dbReference type="ChEBI" id="CHEBI:15377"/>
        <dbReference type="ChEBI" id="CHEBI:15378"/>
        <dbReference type="ChEBI" id="CHEBI:17790"/>
        <dbReference type="ChEBI" id="CHEBI:29973"/>
        <dbReference type="ChEBI" id="CHEBI:82795"/>
        <dbReference type="EC" id="3.1.1.61"/>
    </reaction>
</comment>
<dbReference type="GO" id="GO:0000156">
    <property type="term" value="F:phosphorelay response regulator activity"/>
    <property type="evidence" value="ECO:0007669"/>
    <property type="project" value="InterPro"/>
</dbReference>
<accession>A0A6S7A3G1</accession>
<dbReference type="Proteomes" id="UP000494269">
    <property type="component" value="Unassembled WGS sequence"/>
</dbReference>
<dbReference type="PANTHER" id="PTHR42872">
    <property type="entry name" value="PROTEIN-GLUTAMATE METHYLESTERASE/PROTEIN-GLUTAMINE GLUTAMINASE"/>
    <property type="match status" value="1"/>
</dbReference>
<protein>
    <recommendedName>
        <fullName evidence="2">protein-glutamate methylesterase</fullName>
        <ecNumber evidence="2">3.1.1.61</ecNumber>
    </recommendedName>
</protein>
<feature type="domain" description="CheB-type methylesterase" evidence="5">
    <location>
        <begin position="12"/>
        <end position="178"/>
    </location>
</feature>
<feature type="active site" evidence="4">
    <location>
        <position position="52"/>
    </location>
</feature>
<feature type="active site" evidence="4">
    <location>
        <position position="145"/>
    </location>
</feature>
<keyword evidence="4" id="KW-0145">Chemotaxis</keyword>
<sequence length="221" mass="23202">MNASAANASNTPAGGPYQAIVIGGSSGAIDVLNVLLPRLPVGLRAAVIVLLHLPRDRRSLLVDIFRTRCALPVQEAEDQQLIQRGHLYFAPPDYHLLIDNGPRLALSVDAPLHFSRPSIDVLFESAADGYGDKLVGVLLSGANDDGAAGLAAIHAAGGYTIVQDPASASMPTMPEAALARFSGRTPGQTPHQTPGKIPAPHVLTPEAIAARFIQLHAQRLL</sequence>
<evidence type="ECO:0000256" key="2">
    <source>
        <dbReference type="ARBA" id="ARBA00039140"/>
    </source>
</evidence>
<reference evidence="6 7" key="1">
    <citation type="submission" date="2020-04" db="EMBL/GenBank/DDBJ databases">
        <authorList>
            <person name="De Canck E."/>
        </authorList>
    </citation>
    <scope>NUCLEOTIDE SEQUENCE [LARGE SCALE GENOMIC DNA]</scope>
    <source>
        <strain evidence="6 7">LMG 3441</strain>
    </source>
</reference>
<keyword evidence="1 4" id="KW-0378">Hydrolase</keyword>
<evidence type="ECO:0000256" key="4">
    <source>
        <dbReference type="PROSITE-ProRule" id="PRU00050"/>
    </source>
</evidence>
<evidence type="ECO:0000259" key="5">
    <source>
        <dbReference type="PROSITE" id="PS50122"/>
    </source>
</evidence>
<organism evidence="6 7">
    <name type="scientific">Achromobacter kerstersii</name>
    <dbReference type="NCBI Taxonomy" id="1353890"/>
    <lineage>
        <taxon>Bacteria</taxon>
        <taxon>Pseudomonadati</taxon>
        <taxon>Pseudomonadota</taxon>
        <taxon>Betaproteobacteria</taxon>
        <taxon>Burkholderiales</taxon>
        <taxon>Alcaligenaceae</taxon>
        <taxon>Achromobacter</taxon>
    </lineage>
</organism>
<dbReference type="CDD" id="cd16433">
    <property type="entry name" value="CheB"/>
    <property type="match status" value="1"/>
</dbReference>
<evidence type="ECO:0000256" key="3">
    <source>
        <dbReference type="ARBA" id="ARBA00048267"/>
    </source>
</evidence>
<dbReference type="GO" id="GO:0006935">
    <property type="term" value="P:chemotaxis"/>
    <property type="evidence" value="ECO:0007669"/>
    <property type="project" value="UniProtKB-UniRule"/>
</dbReference>
<dbReference type="PROSITE" id="PS50122">
    <property type="entry name" value="CHEB"/>
    <property type="match status" value="1"/>
</dbReference>
<proteinExistence type="predicted"/>
<dbReference type="PANTHER" id="PTHR42872:SF6">
    <property type="entry name" value="PROTEIN-GLUTAMATE METHYLESTERASE_PROTEIN-GLUTAMINE GLUTAMINASE"/>
    <property type="match status" value="1"/>
</dbReference>
<gene>
    <name evidence="6" type="primary">cheB_5</name>
    <name evidence="6" type="ORF">LMG3441_03033</name>
</gene>
<dbReference type="GO" id="GO:0008984">
    <property type="term" value="F:protein-glutamate methylesterase activity"/>
    <property type="evidence" value="ECO:0007669"/>
    <property type="project" value="UniProtKB-EC"/>
</dbReference>
<dbReference type="RefSeq" id="WP_175170195.1">
    <property type="nucleotide sequence ID" value="NZ_CADIJQ010000004.1"/>
</dbReference>
<evidence type="ECO:0000256" key="1">
    <source>
        <dbReference type="ARBA" id="ARBA00022801"/>
    </source>
</evidence>
<dbReference type="SUPFAM" id="SSF52738">
    <property type="entry name" value="Methylesterase CheB, C-terminal domain"/>
    <property type="match status" value="1"/>
</dbReference>